<feature type="compositionally biased region" description="Basic residues" evidence="5">
    <location>
        <begin position="945"/>
        <end position="956"/>
    </location>
</feature>
<dbReference type="RefSeq" id="XP_030642496.1">
    <property type="nucleotide sequence ID" value="XM_030786636.1"/>
</dbReference>
<gene>
    <name evidence="7" type="primary">rrp1</name>
</gene>
<feature type="compositionally biased region" description="Basic residues" evidence="5">
    <location>
        <begin position="430"/>
        <end position="443"/>
    </location>
</feature>
<feature type="compositionally biased region" description="Low complexity" evidence="5">
    <location>
        <begin position="969"/>
        <end position="978"/>
    </location>
</feature>
<evidence type="ECO:0000256" key="5">
    <source>
        <dbReference type="SAM" id="MobiDB-lite"/>
    </source>
</evidence>
<protein>
    <submittedName>
        <fullName evidence="7">Ribosomal RNA processing protein 1 homolog B</fullName>
    </submittedName>
</protein>
<keyword evidence="4" id="KW-0539">Nucleus</keyword>
<feature type="compositionally biased region" description="Polar residues" evidence="5">
    <location>
        <begin position="624"/>
        <end position="634"/>
    </location>
</feature>
<feature type="compositionally biased region" description="Basic and acidic residues" evidence="5">
    <location>
        <begin position="404"/>
        <end position="413"/>
    </location>
</feature>
<dbReference type="GeneID" id="115822721"/>
<feature type="compositionally biased region" description="Low complexity" evidence="5">
    <location>
        <begin position="1014"/>
        <end position="1029"/>
    </location>
</feature>
<reference evidence="7" key="1">
    <citation type="submission" date="2025-08" db="UniProtKB">
        <authorList>
            <consortium name="RefSeq"/>
        </authorList>
    </citation>
    <scope>IDENTIFICATION</scope>
</reference>
<evidence type="ECO:0000313" key="7">
    <source>
        <dbReference type="RefSeq" id="XP_030642496.1"/>
    </source>
</evidence>
<feature type="compositionally biased region" description="Basic and acidic residues" evidence="5">
    <location>
        <begin position="653"/>
        <end position="681"/>
    </location>
</feature>
<keyword evidence="6" id="KW-1185">Reference proteome</keyword>
<dbReference type="Proteomes" id="UP000504632">
    <property type="component" value="Chromosome 10"/>
</dbReference>
<keyword evidence="3" id="KW-0698">rRNA processing</keyword>
<dbReference type="PANTHER" id="PTHR13026:SF0">
    <property type="entry name" value="RIBOSOMAL RNA PROCESSING 1B"/>
    <property type="match status" value="1"/>
</dbReference>
<feature type="compositionally biased region" description="Acidic residues" evidence="5">
    <location>
        <begin position="379"/>
        <end position="392"/>
    </location>
</feature>
<feature type="compositionally biased region" description="Basic and acidic residues" evidence="5">
    <location>
        <begin position="916"/>
        <end position="925"/>
    </location>
</feature>
<dbReference type="GO" id="GO:0005634">
    <property type="term" value="C:nucleus"/>
    <property type="evidence" value="ECO:0007669"/>
    <property type="project" value="UniProtKB-SubCell"/>
</dbReference>
<dbReference type="InParanoid" id="A0A6J2WGK8"/>
<dbReference type="PANTHER" id="PTHR13026">
    <property type="entry name" value="NNP-1 PROTEIN NOVEL NUCLEAR PROTEIN 1 NOP52"/>
    <property type="match status" value="1"/>
</dbReference>
<feature type="region of interest" description="Disordered" evidence="5">
    <location>
        <begin position="803"/>
        <end position="1151"/>
    </location>
</feature>
<feature type="region of interest" description="Disordered" evidence="5">
    <location>
        <begin position="363"/>
        <end position="786"/>
    </location>
</feature>
<feature type="compositionally biased region" description="Basic residues" evidence="5">
    <location>
        <begin position="1039"/>
        <end position="1048"/>
    </location>
</feature>
<feature type="compositionally biased region" description="Basic residues" evidence="5">
    <location>
        <begin position="713"/>
        <end position="724"/>
    </location>
</feature>
<feature type="region of interest" description="Disordered" evidence="5">
    <location>
        <begin position="1165"/>
        <end position="1190"/>
    </location>
</feature>
<feature type="compositionally biased region" description="Polar residues" evidence="5">
    <location>
        <begin position="590"/>
        <end position="602"/>
    </location>
</feature>
<evidence type="ECO:0000256" key="3">
    <source>
        <dbReference type="ARBA" id="ARBA00022552"/>
    </source>
</evidence>
<feature type="compositionally biased region" description="Polar residues" evidence="5">
    <location>
        <begin position="562"/>
        <end position="571"/>
    </location>
</feature>
<dbReference type="AlphaFoldDB" id="A0A6J2WGK8"/>
<feature type="compositionally biased region" description="Basic and acidic residues" evidence="5">
    <location>
        <begin position="635"/>
        <end position="644"/>
    </location>
</feature>
<evidence type="ECO:0000256" key="2">
    <source>
        <dbReference type="ARBA" id="ARBA00006374"/>
    </source>
</evidence>
<organism evidence="6 7">
    <name type="scientific">Chanos chanos</name>
    <name type="common">Milkfish</name>
    <name type="synonym">Mugil chanos</name>
    <dbReference type="NCBI Taxonomy" id="29144"/>
    <lineage>
        <taxon>Eukaryota</taxon>
        <taxon>Metazoa</taxon>
        <taxon>Chordata</taxon>
        <taxon>Craniata</taxon>
        <taxon>Vertebrata</taxon>
        <taxon>Euteleostomi</taxon>
        <taxon>Actinopterygii</taxon>
        <taxon>Neopterygii</taxon>
        <taxon>Teleostei</taxon>
        <taxon>Ostariophysi</taxon>
        <taxon>Gonorynchiformes</taxon>
        <taxon>Chanidae</taxon>
        <taxon>Chanos</taxon>
    </lineage>
</organism>
<accession>A0A6J2WGK8</accession>
<dbReference type="Pfam" id="PF05997">
    <property type="entry name" value="Nop52"/>
    <property type="match status" value="1"/>
</dbReference>
<sequence length="1259" mass="137637">MAPTEQDPEIILAQRLASNEKSMRTKAMNKLRKYISLRSQKSQGGFTPVELLKVWKGLFYCLWMQDKPLLQEELSNRISTLIHSFQSFDSQLLFFEAFLQTVKREWNGIDRLRMDKFYQLVRFVFREVFDVLKRKEWEASVVNRFLELFSAQLLHSSSAAPTGLMLHILDLYMTELARVGSEELTAQQNLSFIKPFCKTMAKTKDRILLKSISCNIFNTIVDQAPFAIEDLMKELKEGEGDADSGQASGEDGEEKEEEDQHKSETATKSSKKPKGKQVNGVAKANSEEEVDIDMEDEDEDDVLDMDDMDPEREPDDEDIGPILQFDYATIADHLFALASRSNTPSCNRNKIYKLVKTFRDLSEGVFPQDEIPEDVSSSSDEDDYDDDLFDDETNTKKRKKRKGREKEEGESPAKKQKANQADSPGDATSKKKKKKRKKKKKKKTGEGKSGEGESVTENKTENPEENTAEATAAHTDDVSKVTVQWATDSEKTDTPPPLEVSEAETKTVSSSPVQSALDGDSTDISKTSEKSYELVNTIKITIETEKQDVSTQPETAVAATEPESQPETVNASEGEVESQFEPQGAHATADGQSDAATDASSNTKKRRKSKRLKAVSQEAEEVEGTTTQPASENASSEKEAKMESVSETQAAPDGERKEETGTAGEEKKKKKEGKEKTERPEGAGTAADPNQTEPGADDAQADEQPVRDVPGTPKKKKSNKKKQKSVLSEEQIVEAEVDDKPADGTGPESSDGLTDDQTGEITVDASLENEKETTVSEAQTADLEPCKMSEAAVDCAVADTADKPAQESCVDMSVPTPLKQKKKQGKRRVPETDDQTKESEMDLQAEAALQTEASPDAVLLEPACAVEQPADVTVPTPSKKKKTPKKRKAQLTEEQAVEAESEKEPTATSDCADADSNDKTAEKSCADTSGSDKAAEEGCTDNSLKKKQNKKQKKKLQPAVDKEADEVDCAAAAPAVSDDQSESTDTPAPLKKQKKKLKKQKAEEINGESQPETGVVCDVAAVADGSGADEQNNSTATPLKKKGKKKQKSCQVETEPAETEAGSDLADAADTNCADDTQTESSPVTPLRNTKKKKRKLVTAGGDTAQMNGFTEQETGGKKPKISIGAEEVSTPTGAKKSKQRKKKLMTSPDSEFIKFQSKVTTPTPLFCKTKMGSGTPLGGKKTPKSETKKVTFGLKNNKTAEFRKTDRSLLLSPDGSSRVAFDPKRTPKCGVLKSPISSPVVSIKKKVPKTRPTAADFF</sequence>
<comment type="subcellular location">
    <subcellularLocation>
        <location evidence="1">Nucleus</location>
    </subcellularLocation>
</comment>
<feature type="compositionally biased region" description="Polar residues" evidence="5">
    <location>
        <begin position="1105"/>
        <end position="1114"/>
    </location>
</feature>
<evidence type="ECO:0000313" key="6">
    <source>
        <dbReference type="Proteomes" id="UP000504632"/>
    </source>
</evidence>
<feature type="compositionally biased region" description="Basic and acidic residues" evidence="5">
    <location>
        <begin position="828"/>
        <end position="840"/>
    </location>
</feature>
<feature type="compositionally biased region" description="Basic residues" evidence="5">
    <location>
        <begin position="1136"/>
        <end position="1145"/>
    </location>
</feature>
<feature type="compositionally biased region" description="Low complexity" evidence="5">
    <location>
        <begin position="1064"/>
        <end position="1076"/>
    </location>
</feature>
<evidence type="ECO:0000256" key="4">
    <source>
        <dbReference type="ARBA" id="ARBA00023242"/>
    </source>
</evidence>
<evidence type="ECO:0000256" key="1">
    <source>
        <dbReference type="ARBA" id="ARBA00004123"/>
    </source>
</evidence>
<proteinExistence type="inferred from homology"/>
<dbReference type="GO" id="GO:0030688">
    <property type="term" value="C:preribosome, small subunit precursor"/>
    <property type="evidence" value="ECO:0007669"/>
    <property type="project" value="InterPro"/>
</dbReference>
<dbReference type="OrthoDB" id="2019504at2759"/>
<feature type="compositionally biased region" description="Basic residues" evidence="5">
    <location>
        <begin position="878"/>
        <end position="889"/>
    </location>
</feature>
<feature type="compositionally biased region" description="Acidic residues" evidence="5">
    <location>
        <begin position="287"/>
        <end position="318"/>
    </location>
</feature>
<dbReference type="InterPro" id="IPR010301">
    <property type="entry name" value="RRP1"/>
</dbReference>
<dbReference type="CTD" id="8568"/>
<dbReference type="GO" id="GO:0006364">
    <property type="term" value="P:rRNA processing"/>
    <property type="evidence" value="ECO:0007669"/>
    <property type="project" value="UniProtKB-KW"/>
</dbReference>
<name>A0A6J2WGK8_CHACN</name>
<feature type="compositionally biased region" description="Basic residues" evidence="5">
    <location>
        <begin position="603"/>
        <end position="613"/>
    </location>
</feature>
<comment type="similarity">
    <text evidence="2">Belongs to the RRP1 family.</text>
</comment>
<feature type="compositionally biased region" description="Basic and acidic residues" evidence="5">
    <location>
        <begin position="444"/>
        <end position="462"/>
    </location>
</feature>
<feature type="region of interest" description="Disordered" evidence="5">
    <location>
        <begin position="237"/>
        <end position="318"/>
    </location>
</feature>